<protein>
    <submittedName>
        <fullName evidence="1">Putative cytoplasmic protein</fullName>
    </submittedName>
</protein>
<dbReference type="Pfam" id="PF08020">
    <property type="entry name" value="DUF1706"/>
    <property type="match status" value="1"/>
</dbReference>
<proteinExistence type="predicted"/>
<sequence length="238" mass="27791">MSEGKYKLKPTTKESKPPYRKIPRVTCSYSVISMLMPDLNSTVKWSACFLFLGKPLQRSPIPRTKNDLITAAKENYENLNLLISKMTEEALSTPFDFSRDENKKEVHWKRDKNLRDVLIHLYEWHQLILNWVPSNQKGEAKPFLPEPYNWKTYGEMNVEFWKKHQNTSLENATKIFHKSHSDVLQLAETFTNEEFFSKGVYKWVGGSTLGSYFVSATASHYDWAMKKLKAHQKNCQST</sequence>
<accession>A0A380JDG8</accession>
<keyword evidence="2" id="KW-1185">Reference proteome</keyword>
<dbReference type="EMBL" id="UHFA01000002">
    <property type="protein sequence ID" value="SUN36098.1"/>
    <property type="molecule type" value="Genomic_DNA"/>
</dbReference>
<dbReference type="Proteomes" id="UP000254082">
    <property type="component" value="Unassembled WGS sequence"/>
</dbReference>
<organism evidence="1 2">
    <name type="scientific">Streptococcus downei MFe28</name>
    <dbReference type="NCBI Taxonomy" id="764290"/>
    <lineage>
        <taxon>Bacteria</taxon>
        <taxon>Bacillati</taxon>
        <taxon>Bacillota</taxon>
        <taxon>Bacilli</taxon>
        <taxon>Lactobacillales</taxon>
        <taxon>Streptococcaceae</taxon>
        <taxon>Streptococcus</taxon>
    </lineage>
</organism>
<evidence type="ECO:0000313" key="2">
    <source>
        <dbReference type="Proteomes" id="UP000254082"/>
    </source>
</evidence>
<dbReference type="Gene3D" id="1.20.120.450">
    <property type="entry name" value="dinb family like domain"/>
    <property type="match status" value="1"/>
</dbReference>
<gene>
    <name evidence="1" type="ORF">NCTC11391_01143</name>
</gene>
<dbReference type="AlphaFoldDB" id="A0A380JDG8"/>
<evidence type="ECO:0000313" key="1">
    <source>
        <dbReference type="EMBL" id="SUN36098.1"/>
    </source>
</evidence>
<dbReference type="InterPro" id="IPR012550">
    <property type="entry name" value="DUF1706"/>
</dbReference>
<reference evidence="1 2" key="1">
    <citation type="submission" date="2018-06" db="EMBL/GenBank/DDBJ databases">
        <authorList>
            <consortium name="Pathogen Informatics"/>
            <person name="Doyle S."/>
        </authorList>
    </citation>
    <scope>NUCLEOTIDE SEQUENCE [LARGE SCALE GENOMIC DNA]</scope>
    <source>
        <strain evidence="2">NCTC 11391</strain>
    </source>
</reference>
<dbReference type="PANTHER" id="PTHR40658:SF4">
    <property type="entry name" value="HYPOTHETICAL CYTOSOLIC PROTEIN"/>
    <property type="match status" value="1"/>
</dbReference>
<dbReference type="InterPro" id="IPR034660">
    <property type="entry name" value="DinB/YfiT-like"/>
</dbReference>
<dbReference type="PANTHER" id="PTHR40658">
    <property type="match status" value="1"/>
</dbReference>
<name>A0A380JDG8_STRDO</name>